<comment type="caution">
    <text evidence="7">The sequence shown here is derived from an EMBL/GenBank/DDBJ whole genome shotgun (WGS) entry which is preliminary data.</text>
</comment>
<dbReference type="Proteomes" id="UP001652542">
    <property type="component" value="Unassembled WGS sequence"/>
</dbReference>
<feature type="transmembrane region" description="Helical" evidence="6">
    <location>
        <begin position="37"/>
        <end position="55"/>
    </location>
</feature>
<feature type="transmembrane region" description="Helical" evidence="6">
    <location>
        <begin position="62"/>
        <end position="81"/>
    </location>
</feature>
<accession>A0ABT2ZBH6</accession>
<feature type="transmembrane region" description="Helical" evidence="6">
    <location>
        <begin position="260"/>
        <end position="285"/>
    </location>
</feature>
<organism evidence="7 8">
    <name type="scientific">Albidovulum marisflavi</name>
    <dbReference type="NCBI Taxonomy" id="2984159"/>
    <lineage>
        <taxon>Bacteria</taxon>
        <taxon>Pseudomonadati</taxon>
        <taxon>Pseudomonadota</taxon>
        <taxon>Alphaproteobacteria</taxon>
        <taxon>Rhodobacterales</taxon>
        <taxon>Paracoccaceae</taxon>
        <taxon>Albidovulum</taxon>
    </lineage>
</organism>
<evidence type="ECO:0000313" key="7">
    <source>
        <dbReference type="EMBL" id="MCV2868500.1"/>
    </source>
</evidence>
<dbReference type="Pfam" id="PF02653">
    <property type="entry name" value="BPD_transp_2"/>
    <property type="match status" value="1"/>
</dbReference>
<name>A0ABT2ZBH6_9RHOB</name>
<evidence type="ECO:0000256" key="3">
    <source>
        <dbReference type="ARBA" id="ARBA00022692"/>
    </source>
</evidence>
<proteinExistence type="predicted"/>
<feature type="transmembrane region" description="Helical" evidence="6">
    <location>
        <begin position="126"/>
        <end position="149"/>
    </location>
</feature>
<feature type="transmembrane region" description="Helical" evidence="6">
    <location>
        <begin position="297"/>
        <end position="320"/>
    </location>
</feature>
<dbReference type="PANTHER" id="PTHR30482">
    <property type="entry name" value="HIGH-AFFINITY BRANCHED-CHAIN AMINO ACID TRANSPORT SYSTEM PERMEASE"/>
    <property type="match status" value="1"/>
</dbReference>
<dbReference type="EMBL" id="JAOWKY010000001">
    <property type="protein sequence ID" value="MCV2868500.1"/>
    <property type="molecule type" value="Genomic_DNA"/>
</dbReference>
<protein>
    <submittedName>
        <fullName evidence="7">Branched-chain amino acid ABC transporter permease</fullName>
    </submittedName>
</protein>
<evidence type="ECO:0000256" key="1">
    <source>
        <dbReference type="ARBA" id="ARBA00004651"/>
    </source>
</evidence>
<dbReference type="CDD" id="cd06581">
    <property type="entry name" value="TM_PBP1_LivM_like"/>
    <property type="match status" value="1"/>
</dbReference>
<comment type="subcellular location">
    <subcellularLocation>
        <location evidence="1">Cell membrane</location>
        <topology evidence="1">Multi-pass membrane protein</topology>
    </subcellularLocation>
</comment>
<keyword evidence="3 6" id="KW-0812">Transmembrane</keyword>
<evidence type="ECO:0000256" key="4">
    <source>
        <dbReference type="ARBA" id="ARBA00022989"/>
    </source>
</evidence>
<gene>
    <name evidence="7" type="ORF">OEW28_07650</name>
</gene>
<feature type="transmembrane region" description="Helical" evidence="6">
    <location>
        <begin position="101"/>
        <end position="119"/>
    </location>
</feature>
<sequence>MGRDAALNTAVFAALVAVAFGAHVYGAPYVVTLATKAAILALAGVGLNLALGYGGMVSFGHAVFFGIGGYVTGIFASHAAAGTPVTTFPFTIAGSAEMLGIWPMAMVVTALAAVVIGALSLRTTGVYFIMVTLAFAQMVYYFAISWRAYGGEDGLSFYVRNSFPGLNTFAPLQFFAISAVLLAMAMAFSALVTRSRFGLALQAARANRQRVMASGIRPFALQLTAFVLSAAIVGLAGALYADLNRFVSPAMLSWHMSGEIMVFVILGGVGRLAGPVAGAGVFILLEQLLGGVSEYWQALLGLLLLAIVLYAPGGILGLLARGMRRV</sequence>
<reference evidence="7 8" key="1">
    <citation type="submission" date="2022-10" db="EMBL/GenBank/DDBJ databases">
        <title>Defluviimonas sp. nov., isolated from ocean surface water.</title>
        <authorList>
            <person name="He W."/>
            <person name="Wang L."/>
            <person name="Zhang D.-F."/>
        </authorList>
    </citation>
    <scope>NUCLEOTIDE SEQUENCE [LARGE SCALE GENOMIC DNA]</scope>
    <source>
        <strain evidence="7 8">WL0002</strain>
    </source>
</reference>
<evidence type="ECO:0000256" key="6">
    <source>
        <dbReference type="SAM" id="Phobius"/>
    </source>
</evidence>
<dbReference type="InterPro" id="IPR001851">
    <property type="entry name" value="ABC_transp_permease"/>
</dbReference>
<keyword evidence="4 6" id="KW-1133">Transmembrane helix</keyword>
<evidence type="ECO:0000313" key="8">
    <source>
        <dbReference type="Proteomes" id="UP001652542"/>
    </source>
</evidence>
<keyword evidence="5 6" id="KW-0472">Membrane</keyword>
<feature type="transmembrane region" description="Helical" evidence="6">
    <location>
        <begin position="219"/>
        <end position="240"/>
    </location>
</feature>
<dbReference type="InterPro" id="IPR043428">
    <property type="entry name" value="LivM-like"/>
</dbReference>
<evidence type="ECO:0000256" key="2">
    <source>
        <dbReference type="ARBA" id="ARBA00022475"/>
    </source>
</evidence>
<feature type="transmembrane region" description="Helical" evidence="6">
    <location>
        <begin position="169"/>
        <end position="192"/>
    </location>
</feature>
<keyword evidence="2" id="KW-1003">Cell membrane</keyword>
<evidence type="ECO:0000256" key="5">
    <source>
        <dbReference type="ARBA" id="ARBA00023136"/>
    </source>
</evidence>
<dbReference type="PANTHER" id="PTHR30482:SF17">
    <property type="entry name" value="ABC TRANSPORTER ATP-BINDING PROTEIN"/>
    <property type="match status" value="1"/>
</dbReference>
<keyword evidence="8" id="KW-1185">Reference proteome</keyword>
<dbReference type="RefSeq" id="WP_263734109.1">
    <property type="nucleotide sequence ID" value="NZ_JAOWKY010000001.1"/>
</dbReference>